<name>A0A498CVU9_9GAMM</name>
<organism evidence="1 2">
    <name type="scientific">Acinetobacter cumulans</name>
    <dbReference type="NCBI Taxonomy" id="2136182"/>
    <lineage>
        <taxon>Bacteria</taxon>
        <taxon>Pseudomonadati</taxon>
        <taxon>Pseudomonadota</taxon>
        <taxon>Gammaproteobacteria</taxon>
        <taxon>Moraxellales</taxon>
        <taxon>Moraxellaceae</taxon>
        <taxon>Acinetobacter</taxon>
    </lineage>
</organism>
<dbReference type="AlphaFoldDB" id="A0A498CVU9"/>
<sequence>MNAATEKFKQFEWLTHGITAKSPNFEPQARGTGEKPLNYEDRLGAIASMETQLEKSVTSVIIFGLKSEIDYRCVQSHLAAIMQSNALTDGRREPEKIKISELADLMARMVIDFSLNPELEANFTKQGRLYYAGIRSWQMTLKAYDCTWKQYENLMVIALESAIDSAAKAIEAYRKKTYKESKN</sequence>
<protein>
    <submittedName>
        <fullName evidence="1">Uncharacterized protein</fullName>
    </submittedName>
</protein>
<reference evidence="1 2" key="1">
    <citation type="submission" date="2018-09" db="EMBL/GenBank/DDBJ databases">
        <title>The draft genome of Acinetobacter sp. strains.</title>
        <authorList>
            <person name="Qin J."/>
            <person name="Feng Y."/>
            <person name="Zong Z."/>
        </authorList>
    </citation>
    <scope>NUCLEOTIDE SEQUENCE [LARGE SCALE GENOMIC DNA]</scope>
    <source>
        <strain evidence="1 2">WCHAc060003</strain>
    </source>
</reference>
<dbReference type="Proteomes" id="UP000267166">
    <property type="component" value="Unassembled WGS sequence"/>
</dbReference>
<accession>A0A498CVU9</accession>
<gene>
    <name evidence="1" type="ORF">D9K80_17295</name>
</gene>
<evidence type="ECO:0000313" key="2">
    <source>
        <dbReference type="Proteomes" id="UP000267166"/>
    </source>
</evidence>
<comment type="caution">
    <text evidence="1">The sequence shown here is derived from an EMBL/GenBank/DDBJ whole genome shotgun (WGS) entry which is preliminary data.</text>
</comment>
<dbReference type="EMBL" id="RCHD01000074">
    <property type="protein sequence ID" value="RLL29042.1"/>
    <property type="molecule type" value="Genomic_DNA"/>
</dbReference>
<evidence type="ECO:0000313" key="1">
    <source>
        <dbReference type="EMBL" id="RLL29042.1"/>
    </source>
</evidence>
<proteinExistence type="predicted"/>
<dbReference type="RefSeq" id="WP_121595021.1">
    <property type="nucleotide sequence ID" value="NZ_RCHD01000074.1"/>
</dbReference>